<accession>A0A4Q0VU14</accession>
<dbReference type="Gene3D" id="3.40.50.10170">
    <property type="match status" value="1"/>
</dbReference>
<dbReference type="InterPro" id="IPR043168">
    <property type="entry name" value="DegV_C"/>
</dbReference>
<dbReference type="Proteomes" id="UP000290649">
    <property type="component" value="Unassembled WGS sequence"/>
</dbReference>
<dbReference type="PROSITE" id="PS51482">
    <property type="entry name" value="DEGV"/>
    <property type="match status" value="1"/>
</dbReference>
<comment type="caution">
    <text evidence="2">The sequence shown here is derived from an EMBL/GenBank/DDBJ whole genome shotgun (WGS) entry which is preliminary data.</text>
</comment>
<dbReference type="AlphaFoldDB" id="A0A4Q0VU14"/>
<evidence type="ECO:0000256" key="1">
    <source>
        <dbReference type="ARBA" id="ARBA00023121"/>
    </source>
</evidence>
<organism evidence="2 3">
    <name type="scientific">Anaerobacillus alkaliphilus</name>
    <dbReference type="NCBI Taxonomy" id="1548597"/>
    <lineage>
        <taxon>Bacteria</taxon>
        <taxon>Bacillati</taxon>
        <taxon>Bacillota</taxon>
        <taxon>Bacilli</taxon>
        <taxon>Bacillales</taxon>
        <taxon>Bacillaceae</taxon>
        <taxon>Anaerobacillus</taxon>
    </lineage>
</organism>
<sequence>MKKIAWVTDSSAYIPDHMLGNEDIYVVPLVLILDGEEYRDGIDLTEEELYSKLKAFTTPPKTSQPAIGDFVTLYNELKERYDAVIGVHISRALSGTISASEQAAEVADLDMKIIDSKILSYPLTGLIERGMALNSEGREIDEIAKELQEIADSGETYVLVGSLEQLQRSGRLNGLQYLLGSLLNIRPIIKIEDGKLGIFEKKRSDVKAANRIFELLDQAMTLPKNEVYILHANAIEKANDWKEIISEKYPNLNIVIGPLSSAVTLHAGEGTIALSWFNK</sequence>
<evidence type="ECO:0000313" key="2">
    <source>
        <dbReference type="EMBL" id="RXJ00654.1"/>
    </source>
</evidence>
<dbReference type="NCBIfam" id="TIGR00762">
    <property type="entry name" value="DegV"/>
    <property type="match status" value="1"/>
</dbReference>
<dbReference type="OrthoDB" id="1638652at2"/>
<proteinExistence type="predicted"/>
<dbReference type="SUPFAM" id="SSF82549">
    <property type="entry name" value="DAK1/DegV-like"/>
    <property type="match status" value="1"/>
</dbReference>
<evidence type="ECO:0000313" key="3">
    <source>
        <dbReference type="Proteomes" id="UP000290649"/>
    </source>
</evidence>
<keyword evidence="3" id="KW-1185">Reference proteome</keyword>
<dbReference type="RefSeq" id="WP_129078346.1">
    <property type="nucleotide sequence ID" value="NZ_QOUX01000037.1"/>
</dbReference>
<dbReference type="EMBL" id="QOUX01000037">
    <property type="protein sequence ID" value="RXJ00654.1"/>
    <property type="molecule type" value="Genomic_DNA"/>
</dbReference>
<dbReference type="GO" id="GO:0008289">
    <property type="term" value="F:lipid binding"/>
    <property type="evidence" value="ECO:0007669"/>
    <property type="project" value="UniProtKB-KW"/>
</dbReference>
<dbReference type="PANTHER" id="PTHR33434">
    <property type="entry name" value="DEGV DOMAIN-CONTAINING PROTEIN DR_1986-RELATED"/>
    <property type="match status" value="1"/>
</dbReference>
<dbReference type="Pfam" id="PF02645">
    <property type="entry name" value="DegV"/>
    <property type="match status" value="1"/>
</dbReference>
<keyword evidence="1" id="KW-0446">Lipid-binding</keyword>
<dbReference type="InterPro" id="IPR050270">
    <property type="entry name" value="DegV_domain_contain"/>
</dbReference>
<gene>
    <name evidence="2" type="ORF">DS745_11375</name>
</gene>
<name>A0A4Q0VU14_9BACI</name>
<dbReference type="PANTHER" id="PTHR33434:SF2">
    <property type="entry name" value="FATTY ACID-BINDING PROTEIN TM_1468"/>
    <property type="match status" value="1"/>
</dbReference>
<dbReference type="Gene3D" id="3.30.1180.10">
    <property type="match status" value="1"/>
</dbReference>
<dbReference type="InterPro" id="IPR003797">
    <property type="entry name" value="DegV"/>
</dbReference>
<reference evidence="2 3" key="1">
    <citation type="journal article" date="2019" name="Int. J. Syst. Evol. Microbiol.">
        <title>Anaerobacillus alkaliphilus sp. nov., a novel alkaliphilic and moderately halophilic bacterium.</title>
        <authorList>
            <person name="Borsodi A.K."/>
            <person name="Aszalos J.M."/>
            <person name="Bihari P."/>
            <person name="Nagy I."/>
            <person name="Schumann P."/>
            <person name="Sproer C."/>
            <person name="Kovacs A.L."/>
            <person name="Boka K."/>
            <person name="Dobosy P."/>
            <person name="Ovari M."/>
            <person name="Szili-Kovacs T."/>
            <person name="Toth E."/>
        </authorList>
    </citation>
    <scope>NUCLEOTIDE SEQUENCE [LARGE SCALE GENOMIC DNA]</scope>
    <source>
        <strain evidence="2 3">B16-10</strain>
    </source>
</reference>
<protein>
    <submittedName>
        <fullName evidence="2">DegV family protein</fullName>
    </submittedName>
</protein>